<dbReference type="Proteomes" id="UP000018201">
    <property type="component" value="Unassembled WGS sequence"/>
</dbReference>
<feature type="compositionally biased region" description="Basic residues" evidence="1">
    <location>
        <begin position="351"/>
        <end position="374"/>
    </location>
</feature>
<proteinExistence type="predicted"/>
<accession>U6G5Y1</accession>
<dbReference type="SUPFAM" id="SSF52540">
    <property type="entry name" value="P-loop containing nucleoside triphosphate hydrolases"/>
    <property type="match status" value="1"/>
</dbReference>
<dbReference type="EMBL" id="HG690990">
    <property type="protein sequence ID" value="CDI75560.1"/>
    <property type="molecule type" value="Genomic_DNA"/>
</dbReference>
<feature type="compositionally biased region" description="Polar residues" evidence="1">
    <location>
        <begin position="383"/>
        <end position="392"/>
    </location>
</feature>
<feature type="region of interest" description="Disordered" evidence="1">
    <location>
        <begin position="265"/>
        <end position="293"/>
    </location>
</feature>
<feature type="region of interest" description="Disordered" evidence="1">
    <location>
        <begin position="351"/>
        <end position="408"/>
    </location>
</feature>
<dbReference type="InterPro" id="IPR027417">
    <property type="entry name" value="P-loop_NTPase"/>
</dbReference>
<dbReference type="Pfam" id="PF07717">
    <property type="entry name" value="OB_NTP_bind"/>
    <property type="match status" value="1"/>
</dbReference>
<reference evidence="3" key="1">
    <citation type="submission" date="2013-10" db="EMBL/GenBank/DDBJ databases">
        <title>Genomic analysis of the causative agents of coccidiosis in chickens.</title>
        <authorList>
            <person name="Reid A.J."/>
            <person name="Blake D."/>
            <person name="Billington K."/>
            <person name="Browne H."/>
            <person name="Dunn M."/>
            <person name="Hung S."/>
            <person name="Kawahara F."/>
            <person name="Miranda-Saavedra D."/>
            <person name="Mourier T."/>
            <person name="Nagra H."/>
            <person name="Otto T.D."/>
            <person name="Rawlings N."/>
            <person name="Sanchez A."/>
            <person name="Sanders M."/>
            <person name="Subramaniam C."/>
            <person name="Tay Y."/>
            <person name="Dear P."/>
            <person name="Doerig C."/>
            <person name="Gruber A."/>
            <person name="Parkinson J."/>
            <person name="Shirley M."/>
            <person name="Wan K.L."/>
            <person name="Berriman M."/>
            <person name="Tomley F."/>
            <person name="Pain A."/>
        </authorList>
    </citation>
    <scope>NUCLEOTIDE SEQUENCE [LARGE SCALE GENOMIC DNA]</scope>
    <source>
        <strain evidence="3">Houghton</strain>
    </source>
</reference>
<protein>
    <submittedName>
        <fullName evidence="3">Helicase associated domain-containing protein, putative</fullName>
    </submittedName>
</protein>
<organism evidence="3 4">
    <name type="scientific">Eimeria praecox</name>
    <dbReference type="NCBI Taxonomy" id="51316"/>
    <lineage>
        <taxon>Eukaryota</taxon>
        <taxon>Sar</taxon>
        <taxon>Alveolata</taxon>
        <taxon>Apicomplexa</taxon>
        <taxon>Conoidasida</taxon>
        <taxon>Coccidia</taxon>
        <taxon>Eucoccidiorida</taxon>
        <taxon>Eimeriorina</taxon>
        <taxon>Eimeriidae</taxon>
        <taxon>Eimeria</taxon>
    </lineage>
</organism>
<reference evidence="3" key="2">
    <citation type="submission" date="2013-10" db="EMBL/GenBank/DDBJ databases">
        <authorList>
            <person name="Aslett M."/>
        </authorList>
    </citation>
    <scope>NUCLEOTIDE SEQUENCE [LARGE SCALE GENOMIC DNA]</scope>
    <source>
        <strain evidence="3">Houghton</strain>
    </source>
</reference>
<dbReference type="PANTHER" id="PTHR18934">
    <property type="entry name" value="ATP-DEPENDENT RNA HELICASE"/>
    <property type="match status" value="1"/>
</dbReference>
<sequence length="1044" mass="112522">MGVLVMAEDAPTAAAAAAVAGAADADAAEGPSPSWWQQRQLSILASTENSGVVLLLGGAEGSSALRCSVLLPPLLLQHGWAPQPTHSPWKQQHILVALETSPSADSAAAAAKAWGGGCYASYITTHRSILSSSSSSSKGCSSSPRVVYLTTRQLLQRLLHQPLLPGCCIVAVEVSLQHSFSTELLLPLLHKVHQKRPSLRLLLLLPPAAIQPHWALQLAEFFAAGEDPTAQGAAVMPQGALEALQDVALQKQKLKLRFLTPRGGRWDVRHHQQKRRPQQQVKEQRTLPGPDVRATATATKLPLHAIDNVELLEISSSSSRRSSRSSASCISDDEVTVLGITVAEGLGLHGRLSKRKRPKRKYKKKLQQRLKKVQRKLERIDSTSRNANSHSLQAEEATGIQTDTLAAPRQPTQFVNEASHAGYREGSSGEEASPVRRAKPSPDLVAGDYGVAKMPVSPQPFKLCTSTNHNTSEGASTDPRGQGPHEASPVASGPLSSVSVLSLTPPTQPVAVRYLKSPTPNFIRTAAAIVSRLVASAAEAPADSSFSSIFVFVPSLEEATALTEVLQQHLQQLLKHPQQQQPQECPPSPVEIVCLSPDLSPSLPPPSSTMRIFISFAVFPPCVPPHALSVKFVVDCLYTRRTVFDTFLRLNRICNVPISGALADLRASLAGRATEGGCCFRLCTADAFAAACSRGAAALTERSATAHGNAYEEFPSSSLEDIAPLLLRLKALGMHSLQRLPLLQPPPASSVAAAAEHLLELQAVDENGRITKPLGWMMAQGILSPELTRLLLIATDKAFGCSIEAAALCALLSGPPVWQRAALESCGFSAKDAKREGSCLRASAARQRLALSRAVLGAIEGDPLTALNVFNSYVDVKRTEGSEAASRWAERHLVDESVMARAANKHKAVLQWLQRFQLPCLSCEGDYKPLLRALAAAFCLNVAQRTHMHTYRLYRLPASATAPPFVIHPSSVLANCRPSFVVYGQAFMRDGCVYMQQVTAIESQRNSRNSFWGGIYGEVVAQHVQERLQCVEAWELITPFPVKE</sequence>
<dbReference type="SMART" id="SM00847">
    <property type="entry name" value="HA2"/>
    <property type="match status" value="1"/>
</dbReference>
<dbReference type="GO" id="GO:0003723">
    <property type="term" value="F:RNA binding"/>
    <property type="evidence" value="ECO:0007669"/>
    <property type="project" value="TreeGrafter"/>
</dbReference>
<feature type="compositionally biased region" description="Polar residues" evidence="1">
    <location>
        <begin position="399"/>
        <end position="408"/>
    </location>
</feature>
<name>U6G5Y1_9EIME</name>
<feature type="compositionally biased region" description="Polar residues" evidence="1">
    <location>
        <begin position="464"/>
        <end position="475"/>
    </location>
</feature>
<feature type="domain" description="Helicase-associated" evidence="2">
    <location>
        <begin position="753"/>
        <end position="867"/>
    </location>
</feature>
<feature type="region of interest" description="Disordered" evidence="1">
    <location>
        <begin position="464"/>
        <end position="494"/>
    </location>
</feature>
<evidence type="ECO:0000259" key="2">
    <source>
        <dbReference type="SMART" id="SM00847"/>
    </source>
</evidence>
<evidence type="ECO:0000256" key="1">
    <source>
        <dbReference type="SAM" id="MobiDB-lite"/>
    </source>
</evidence>
<feature type="region of interest" description="Disordered" evidence="1">
    <location>
        <begin position="420"/>
        <end position="446"/>
    </location>
</feature>
<dbReference type="Gene3D" id="3.40.50.300">
    <property type="entry name" value="P-loop containing nucleotide triphosphate hydrolases"/>
    <property type="match status" value="2"/>
</dbReference>
<dbReference type="OrthoDB" id="10253254at2759"/>
<dbReference type="InterPro" id="IPR011709">
    <property type="entry name" value="DEAD-box_helicase_OB_fold"/>
</dbReference>
<keyword evidence="4" id="KW-1185">Reference proteome</keyword>
<dbReference type="AlphaFoldDB" id="U6G5Y1"/>
<gene>
    <name evidence="3" type="ORF">EPH_0022800</name>
</gene>
<evidence type="ECO:0000313" key="4">
    <source>
        <dbReference type="Proteomes" id="UP000018201"/>
    </source>
</evidence>
<dbReference type="GO" id="GO:0004386">
    <property type="term" value="F:helicase activity"/>
    <property type="evidence" value="ECO:0007669"/>
    <property type="project" value="TreeGrafter"/>
</dbReference>
<dbReference type="PANTHER" id="PTHR18934:SF136">
    <property type="entry name" value="ATP-DEPENDENT RNA HELICASE DHX35-RELATED"/>
    <property type="match status" value="1"/>
</dbReference>
<evidence type="ECO:0000313" key="3">
    <source>
        <dbReference type="EMBL" id="CDI75560.1"/>
    </source>
</evidence>
<dbReference type="Gene3D" id="1.20.120.1080">
    <property type="match status" value="1"/>
</dbReference>
<dbReference type="InterPro" id="IPR007502">
    <property type="entry name" value="Helicase-assoc_dom"/>
</dbReference>
<dbReference type="VEuPathDB" id="ToxoDB:EPH_0022800"/>